<evidence type="ECO:0000313" key="8">
    <source>
        <dbReference type="EMBL" id="PWA08219.1"/>
    </source>
</evidence>
<dbReference type="InterPro" id="IPR003661">
    <property type="entry name" value="HisK_dim/P_dom"/>
</dbReference>
<sequence>MTKKHNSIPNPDNTFIFEHFFEISADLLCIAGFDGFFKKTNPAVSKLLGYTNEELFSRPINEFIHIDDRDFTAKVREELTNNKPLLNFENRYVTKSGGIVWLSWTSMPIVDDKLVYAIAKNITHNKKLEEERNLLLTKFTKINKDLKKLSYNSSHDLRSPVNNLLSIFSLLDVSKIDDPETLEFIEMLKSTSESLKQALNDYVDILIHEDKAIAQVEEVDLNESLKAVKHSIFSLIQNSKVTLHADFSELEKINFNKAYLESIFLNLITNSIKYAKPSCSPIISIYSRNNNGIDQLFFSDNGLGFDMDLVKDKVFGLHQKFHNHIDSKGIGLYLVNNHITSLGGKIEVDSKINEGTTFTISFKKETTEIS</sequence>
<dbReference type="SMART" id="SM00091">
    <property type="entry name" value="PAS"/>
    <property type="match status" value="1"/>
</dbReference>
<reference evidence="8 9" key="1">
    <citation type="submission" date="2018-04" db="EMBL/GenBank/DDBJ databases">
        <title>Flavobacterium sp. nov., isolated from glacier ice.</title>
        <authorList>
            <person name="Liu Q."/>
            <person name="Xin Y.-H."/>
        </authorList>
    </citation>
    <scope>NUCLEOTIDE SEQUENCE [LARGE SCALE GENOMIC DNA]</scope>
    <source>
        <strain evidence="8 9">LB2P30</strain>
    </source>
</reference>
<evidence type="ECO:0000256" key="3">
    <source>
        <dbReference type="ARBA" id="ARBA00022553"/>
    </source>
</evidence>
<dbReference type="InterPro" id="IPR004358">
    <property type="entry name" value="Sig_transdc_His_kin-like_C"/>
</dbReference>
<dbReference type="CDD" id="cd00082">
    <property type="entry name" value="HisKA"/>
    <property type="match status" value="1"/>
</dbReference>
<name>A0A2U1JTE8_9FLAO</name>
<accession>A0A2U1JTE8</accession>
<dbReference type="NCBIfam" id="TIGR00229">
    <property type="entry name" value="sensory_box"/>
    <property type="match status" value="1"/>
</dbReference>
<feature type="domain" description="Histidine kinase" evidence="6">
    <location>
        <begin position="152"/>
        <end position="366"/>
    </location>
</feature>
<gene>
    <name evidence="8" type="ORF">DB891_12515</name>
</gene>
<dbReference type="Pfam" id="PF08447">
    <property type="entry name" value="PAS_3"/>
    <property type="match status" value="1"/>
</dbReference>
<evidence type="ECO:0000256" key="5">
    <source>
        <dbReference type="ARBA" id="ARBA00022777"/>
    </source>
</evidence>
<dbReference type="Gene3D" id="3.30.565.10">
    <property type="entry name" value="Histidine kinase-like ATPase, C-terminal domain"/>
    <property type="match status" value="1"/>
</dbReference>
<evidence type="ECO:0000256" key="4">
    <source>
        <dbReference type="ARBA" id="ARBA00022679"/>
    </source>
</evidence>
<dbReference type="Gene3D" id="3.30.450.20">
    <property type="entry name" value="PAS domain"/>
    <property type="match status" value="1"/>
</dbReference>
<comment type="catalytic activity">
    <reaction evidence="1">
        <text>ATP + protein L-histidine = ADP + protein N-phospho-L-histidine.</text>
        <dbReference type="EC" id="2.7.13.3"/>
    </reaction>
</comment>
<proteinExistence type="predicted"/>
<dbReference type="RefSeq" id="WP_116763919.1">
    <property type="nucleotide sequence ID" value="NZ_QCZH01000015.1"/>
</dbReference>
<dbReference type="InterPro" id="IPR003594">
    <property type="entry name" value="HATPase_dom"/>
</dbReference>
<evidence type="ECO:0000259" key="6">
    <source>
        <dbReference type="PROSITE" id="PS50109"/>
    </source>
</evidence>
<dbReference type="GO" id="GO:0000155">
    <property type="term" value="F:phosphorelay sensor kinase activity"/>
    <property type="evidence" value="ECO:0007669"/>
    <property type="project" value="InterPro"/>
</dbReference>
<feature type="domain" description="PAS" evidence="7">
    <location>
        <begin position="34"/>
        <end position="83"/>
    </location>
</feature>
<evidence type="ECO:0000259" key="7">
    <source>
        <dbReference type="PROSITE" id="PS50112"/>
    </source>
</evidence>
<dbReference type="InterPro" id="IPR052162">
    <property type="entry name" value="Sensor_kinase/Photoreceptor"/>
</dbReference>
<dbReference type="InterPro" id="IPR035965">
    <property type="entry name" value="PAS-like_dom_sf"/>
</dbReference>
<dbReference type="InterPro" id="IPR013655">
    <property type="entry name" value="PAS_fold_3"/>
</dbReference>
<dbReference type="InterPro" id="IPR000014">
    <property type="entry name" value="PAS"/>
</dbReference>
<dbReference type="EC" id="2.7.13.3" evidence="2"/>
<dbReference type="Pfam" id="PF02518">
    <property type="entry name" value="HATPase_c"/>
    <property type="match status" value="1"/>
</dbReference>
<evidence type="ECO:0000256" key="2">
    <source>
        <dbReference type="ARBA" id="ARBA00012438"/>
    </source>
</evidence>
<dbReference type="SUPFAM" id="SSF55874">
    <property type="entry name" value="ATPase domain of HSP90 chaperone/DNA topoisomerase II/histidine kinase"/>
    <property type="match status" value="1"/>
</dbReference>
<dbReference type="AlphaFoldDB" id="A0A2U1JTE8"/>
<dbReference type="InterPro" id="IPR036097">
    <property type="entry name" value="HisK_dim/P_sf"/>
</dbReference>
<dbReference type="Proteomes" id="UP000245618">
    <property type="component" value="Unassembled WGS sequence"/>
</dbReference>
<keyword evidence="3" id="KW-0597">Phosphoprotein</keyword>
<dbReference type="CDD" id="cd00130">
    <property type="entry name" value="PAS"/>
    <property type="match status" value="1"/>
</dbReference>
<dbReference type="PROSITE" id="PS50112">
    <property type="entry name" value="PAS"/>
    <property type="match status" value="1"/>
</dbReference>
<dbReference type="EMBL" id="QCZH01000015">
    <property type="protein sequence ID" value="PWA08219.1"/>
    <property type="molecule type" value="Genomic_DNA"/>
</dbReference>
<dbReference type="PANTHER" id="PTHR43304">
    <property type="entry name" value="PHYTOCHROME-LIKE PROTEIN CPH1"/>
    <property type="match status" value="1"/>
</dbReference>
<dbReference type="PANTHER" id="PTHR43304:SF1">
    <property type="entry name" value="PAC DOMAIN-CONTAINING PROTEIN"/>
    <property type="match status" value="1"/>
</dbReference>
<evidence type="ECO:0000313" key="9">
    <source>
        <dbReference type="Proteomes" id="UP000245618"/>
    </source>
</evidence>
<comment type="caution">
    <text evidence="8">The sequence shown here is derived from an EMBL/GenBank/DDBJ whole genome shotgun (WGS) entry which is preliminary data.</text>
</comment>
<dbReference type="PRINTS" id="PR00344">
    <property type="entry name" value="BCTRLSENSOR"/>
</dbReference>
<evidence type="ECO:0000256" key="1">
    <source>
        <dbReference type="ARBA" id="ARBA00000085"/>
    </source>
</evidence>
<dbReference type="OrthoDB" id="5522855at2"/>
<keyword evidence="4" id="KW-0808">Transferase</keyword>
<protein>
    <recommendedName>
        <fullName evidence="2">histidine kinase</fullName>
        <ecNumber evidence="2">2.7.13.3</ecNumber>
    </recommendedName>
</protein>
<dbReference type="SUPFAM" id="SSF47384">
    <property type="entry name" value="Homodimeric domain of signal transducing histidine kinase"/>
    <property type="match status" value="1"/>
</dbReference>
<dbReference type="SUPFAM" id="SSF55785">
    <property type="entry name" value="PYP-like sensor domain (PAS domain)"/>
    <property type="match status" value="1"/>
</dbReference>
<dbReference type="InterPro" id="IPR005467">
    <property type="entry name" value="His_kinase_dom"/>
</dbReference>
<organism evidence="8 9">
    <name type="scientific">Flavobacterium laiguense</name>
    <dbReference type="NCBI Taxonomy" id="2169409"/>
    <lineage>
        <taxon>Bacteria</taxon>
        <taxon>Pseudomonadati</taxon>
        <taxon>Bacteroidota</taxon>
        <taxon>Flavobacteriia</taxon>
        <taxon>Flavobacteriales</taxon>
        <taxon>Flavobacteriaceae</taxon>
        <taxon>Flavobacterium</taxon>
    </lineage>
</organism>
<dbReference type="InterPro" id="IPR036890">
    <property type="entry name" value="HATPase_C_sf"/>
</dbReference>
<dbReference type="SMART" id="SM00387">
    <property type="entry name" value="HATPase_c"/>
    <property type="match status" value="1"/>
</dbReference>
<dbReference type="Gene3D" id="1.10.287.130">
    <property type="match status" value="1"/>
</dbReference>
<keyword evidence="5 8" id="KW-0418">Kinase</keyword>
<dbReference type="PROSITE" id="PS50109">
    <property type="entry name" value="HIS_KIN"/>
    <property type="match status" value="1"/>
</dbReference>
<keyword evidence="9" id="KW-1185">Reference proteome</keyword>